<protein>
    <submittedName>
        <fullName evidence="1">Uncharacterized protein</fullName>
    </submittedName>
</protein>
<accession>A0ACB8V4K4</accession>
<organism evidence="1">
    <name type="scientific">Ophidiomyces ophidiicola</name>
    <dbReference type="NCBI Taxonomy" id="1387563"/>
    <lineage>
        <taxon>Eukaryota</taxon>
        <taxon>Fungi</taxon>
        <taxon>Dikarya</taxon>
        <taxon>Ascomycota</taxon>
        <taxon>Pezizomycotina</taxon>
        <taxon>Eurotiomycetes</taxon>
        <taxon>Eurotiomycetidae</taxon>
        <taxon>Onygenales</taxon>
        <taxon>Onygenaceae</taxon>
        <taxon>Ophidiomyces</taxon>
    </lineage>
</organism>
<comment type="caution">
    <text evidence="1">The sequence shown here is derived from an EMBL/GenBank/DDBJ whole genome shotgun (WGS) entry which is preliminary data.</text>
</comment>
<name>A0ACB8V4K4_9EURO</name>
<sequence length="1313" mass="143223">MASEQPGLVMNGGASNTASKSPAELLQEKHARDEAHQPTVEEVQDEEDVLHPPPSSELTQQAQASAKDTTVRGEPASARKPSTMPFDVQSEELFPSLGSGTKSRKPVATPMAWDGRKAAAPAANVSNGGARSGGPSRTSTPASGISTPAPSAAAHPFGGPRLAMPGKHVEQIRFAPSQMLSRSDLNKPLADIVRDISKRSKARLDVREGPGGSYIFEGTGTVDAVRQALKDVAQQVGSKQSVRIPVPASSRPHIIGRQGAVVQGIHDRTGARIQVPKLNDSNGQDEDDDSNTIDVLIEGDAVSAEMARREIEAIVKERTSNINLKLRNIPPELFPFIAGAHNSHLHDLEERTKTQIRVPSYDTWSKRPPPQEAAAGQVQFAPDPDKHIHIFGDRTGAQEVRAEIERRAQELQRQIALRHLAINRGQHQFIIGDKGHSLHDFLSETGCSVILPPPSDETEFLTITGPPDQIDIGVNRAMDLATSMQMSSIDLSRQHPNAPDGPHSYARALTTYLRQRQIIRELERAHDAHIVLPLLSSDGPVIWEVYSRDGKNTIRARSDILNLVQAHPPSKLATLDIDPCYHDFLRSRSAAQIKQNFGVHLVVPDNPESSHILLVSESESAEVPRQRPSTAEVAAFQKALSQAREHLLSSLGDRNDIASSLISVPPKFLDKTLKFITREQSGKGEDYIPVRMAVAEQQISLRGRSQDVNVLVPKIQAFIQEQEQDEKERDNRISFEFPQKFANVLIGKKGENINKLRDEFDVDIKVENGKVEVKGPPAKANAAKTRIVALAKKLEDEATYVLKIAPQYHRDLIGQKGSQVNRLQDRYNVRVQFPRAAVLEEVTNDAVSEAGSVRNVRKAQAADEVIIRGPRKGADSARDEILSLYQWVADHSFSGTVSVAQSQVPSLIGQRGREMDKLRTETGAQIDVPSINDATDASGRVEIKIKGTKKQVEDARKLLLQRAKEFDETVTKSISVDKKHHKALIGGGGANIRKIIIECGGPDDGTAARMVKFPRPESEDANIRLEGKEMVIDKIIAAIEEFVRQKEDEVVGSIDVPQPQHRYLIGRGGDVRRQIESDFNVVLDVPKQGSNSTDVKIRGPSSAVDNAKAHILALLKEQQGETVLVPRHLHHAVSDNGSFFRRLRNDHRVTVDHAGEQVPARPSPAESRNADETDSLPLITDDPAASADSFSWKIAEAGPTDASTGTIPWVLSGKPENVAKAKAALERAISAASQPSATGFLILPDPRTYRFVIGPAGSQINAIRKRTGCRINVPKDQARGEAIEIKGSKENLDIAKDMILDAVKAGLGGNGRA</sequence>
<gene>
    <name evidence="1" type="ORF">LOY88_000525</name>
</gene>
<dbReference type="EMBL" id="JALBCA010000005">
    <property type="protein sequence ID" value="KAI2392729.1"/>
    <property type="molecule type" value="Genomic_DNA"/>
</dbReference>
<proteinExistence type="predicted"/>
<reference evidence="1" key="1">
    <citation type="journal article" date="2022" name="bioRxiv">
        <title>Population genetic analysis of Ophidiomyces ophidiicola, the causative agent of snake fungal disease, indicates recent introductions to the USA.</title>
        <authorList>
            <person name="Ladner J.T."/>
            <person name="Palmer J.M."/>
            <person name="Ettinger C.L."/>
            <person name="Stajich J.E."/>
            <person name="Farrell T.M."/>
            <person name="Glorioso B.M."/>
            <person name="Lawson B."/>
            <person name="Price S.J."/>
            <person name="Stengle A.G."/>
            <person name="Grear D.A."/>
            <person name="Lorch J.M."/>
        </authorList>
    </citation>
    <scope>NUCLEOTIDE SEQUENCE</scope>
    <source>
        <strain evidence="1">NWHC 24266-5</strain>
    </source>
</reference>
<evidence type="ECO:0000313" key="1">
    <source>
        <dbReference type="EMBL" id="KAI2392729.1"/>
    </source>
</evidence>